<dbReference type="Proteomes" id="UP000501063">
    <property type="component" value="Chromosome"/>
</dbReference>
<keyword evidence="4" id="KW-0808">Transferase</keyword>
<proteinExistence type="predicted"/>
<keyword evidence="6" id="KW-1185">Reference proteome</keyword>
<dbReference type="KEGG" id="pnt:G5B91_30490"/>
<dbReference type="SUPFAM" id="SSF53335">
    <property type="entry name" value="S-adenosyl-L-methionine-dependent methyltransferases"/>
    <property type="match status" value="1"/>
</dbReference>
<feature type="coiled-coil region" evidence="1">
    <location>
        <begin position="688"/>
        <end position="715"/>
    </location>
</feature>
<evidence type="ECO:0000256" key="1">
    <source>
        <dbReference type="SAM" id="Coils"/>
    </source>
</evidence>
<dbReference type="GO" id="GO:0032259">
    <property type="term" value="P:methylation"/>
    <property type="evidence" value="ECO:0007669"/>
    <property type="project" value="UniProtKB-KW"/>
</dbReference>
<dbReference type="Pfam" id="PF08242">
    <property type="entry name" value="Methyltransf_12"/>
    <property type="match status" value="1"/>
</dbReference>
<dbReference type="Proteomes" id="UP000608450">
    <property type="component" value="Unassembled WGS sequence"/>
</dbReference>
<protein>
    <submittedName>
        <fullName evidence="4">Methyltransferase</fullName>
    </submittedName>
</protein>
<evidence type="ECO:0000313" key="3">
    <source>
        <dbReference type="EMBL" id="MBG6290914.1"/>
    </source>
</evidence>
<reference evidence="4 5" key="1">
    <citation type="submission" date="2020-02" db="EMBL/GenBank/DDBJ databases">
        <title>Integrative conjugative elements (ICEs) and plasmids drive adaptation of Pseudomonas nitroreducens strain HBP1 to wastewater environment.</title>
        <authorList>
            <person name="Sentchilo V."/>
            <person name="Carraro N."/>
            <person name="Bertelli C."/>
            <person name="van der Meer J.R."/>
        </authorList>
    </citation>
    <scope>NUCLEOTIDE SEQUENCE [LARGE SCALE GENOMIC DNA]</scope>
    <source>
        <strain evidence="4 5">HBP1</strain>
    </source>
</reference>
<keyword evidence="4" id="KW-0489">Methyltransferase</keyword>
<feature type="domain" description="Methyltransferase type 12" evidence="2">
    <location>
        <begin position="88"/>
        <end position="186"/>
    </location>
</feature>
<name>A0A6G6J4H8_PSENT</name>
<dbReference type="InterPro" id="IPR013217">
    <property type="entry name" value="Methyltransf_12"/>
</dbReference>
<dbReference type="InterPro" id="IPR029063">
    <property type="entry name" value="SAM-dependent_MTases_sf"/>
</dbReference>
<reference evidence="3 6" key="2">
    <citation type="submission" date="2020-11" db="EMBL/GenBank/DDBJ databases">
        <title>Enhanced detection system for hospital associated transmission using whole genome sequencing surveillance.</title>
        <authorList>
            <person name="Harrison L.H."/>
            <person name="Van Tyne D."/>
            <person name="Marsh J.W."/>
            <person name="Griffith M.P."/>
            <person name="Snyder D.J."/>
            <person name="Cooper V.S."/>
            <person name="Mustapha M."/>
        </authorList>
    </citation>
    <scope>NUCLEOTIDE SEQUENCE [LARGE SCALE GENOMIC DNA]</scope>
    <source>
        <strain evidence="3 6">PSA00705</strain>
    </source>
</reference>
<dbReference type="AlphaFoldDB" id="A0A6G6J4H8"/>
<organism evidence="4 5">
    <name type="scientific">Pseudomonas nitroreducens</name>
    <dbReference type="NCBI Taxonomy" id="46680"/>
    <lineage>
        <taxon>Bacteria</taxon>
        <taxon>Pseudomonadati</taxon>
        <taxon>Pseudomonadota</taxon>
        <taxon>Gammaproteobacteria</taxon>
        <taxon>Pseudomonadales</taxon>
        <taxon>Pseudomonadaceae</taxon>
        <taxon>Pseudomonas</taxon>
    </lineage>
</organism>
<dbReference type="PANTHER" id="PTHR43861:SF6">
    <property type="entry name" value="METHYLTRANSFERASE TYPE 11"/>
    <property type="match status" value="1"/>
</dbReference>
<dbReference type="RefSeq" id="WP_024762221.1">
    <property type="nucleotide sequence ID" value="NZ_CP049140.1"/>
</dbReference>
<gene>
    <name evidence="4" type="ORF">G5B91_30490</name>
    <name evidence="3" type="ORF">I5I61_25945</name>
</gene>
<evidence type="ECO:0000313" key="5">
    <source>
        <dbReference type="Proteomes" id="UP000501063"/>
    </source>
</evidence>
<evidence type="ECO:0000313" key="4">
    <source>
        <dbReference type="EMBL" id="QIE90346.1"/>
    </source>
</evidence>
<sequence length="787" mass="88387">MFSLEAQGYVSNETLGIWSRPNYPGIAYSDGDSVEEHLLTIVRNTQDLSVLSAELRQQCQDWVTLYHLSSQRANVLRPFTAHLKGDVLEIGAGCGAISRFLGENGGQILALEGSPRRATIAASRTRDLDNVTVLAERFDDFNCERQFDVVTLVGVLEYASMFSNSANPSQSMLEKVRRLLKPGGHLLIAIENQLGLKYFAGAPEDHIGQAMYGIEGRYQIGQPQTFGRQALDRLIKAAGFPSVQFLAAFPDYKLPRSIVTERGCSTAEFDAAALAWQSVHADPQLPDPTHFDLARTWPTVFGNQLGMDLANSFIIAASLTEAGPIDPQVLAYHYTTDRSAPFCKEAIFLQNNEQAIVVRYRKLAEPPQDSDASILYQLQAHAEYLTGELLSQKFIELMSSPGWLIADMAQLIRRYLETLDQIMRTRSQDDIDLSFSSTLLPGHYIDALPHNIIIGKDGTPRLFDIEWVAKSPIELGYLLCRGLFVLMQQVKHMPPPAGIHALSRQALVESVLRESGIPLEPGAFDRYHQLETTLVSDIYQGAASIKDVWRPFELLIASSDLHARAYYCSEGESFDEQNTADRPLLMGRQQVRLEMTLPDGPIARIRFDPIDHPHWFVLHEAVMRDKENREVWRFSAGQPLESLGMRSLPPGESGTLFYALHEDPQMYLPVPVAEEFLALDVDIELLDVESVMSRFENLQQQLAEQRAACACAEISLTELRSHAENLDAKYQSMQSHTESLDAKYRSMEQYTESLDAKYQVTLSENRAIKASKTWKIMRQIARLKRTS</sequence>
<dbReference type="EMBL" id="CP049140">
    <property type="protein sequence ID" value="QIE90346.1"/>
    <property type="molecule type" value="Genomic_DNA"/>
</dbReference>
<evidence type="ECO:0000259" key="2">
    <source>
        <dbReference type="Pfam" id="PF08242"/>
    </source>
</evidence>
<dbReference type="CDD" id="cd02440">
    <property type="entry name" value="AdoMet_MTases"/>
    <property type="match status" value="1"/>
</dbReference>
<dbReference type="PANTHER" id="PTHR43861">
    <property type="entry name" value="TRANS-ACONITATE 2-METHYLTRANSFERASE-RELATED"/>
    <property type="match status" value="1"/>
</dbReference>
<dbReference type="EMBL" id="JADTFC010000091">
    <property type="protein sequence ID" value="MBG6290914.1"/>
    <property type="molecule type" value="Genomic_DNA"/>
</dbReference>
<dbReference type="Gene3D" id="3.40.50.150">
    <property type="entry name" value="Vaccinia Virus protein VP39"/>
    <property type="match status" value="1"/>
</dbReference>
<dbReference type="GO" id="GO:0008168">
    <property type="term" value="F:methyltransferase activity"/>
    <property type="evidence" value="ECO:0007669"/>
    <property type="project" value="UniProtKB-KW"/>
</dbReference>
<accession>A0A6G6J4H8</accession>
<keyword evidence="1" id="KW-0175">Coiled coil</keyword>
<evidence type="ECO:0000313" key="6">
    <source>
        <dbReference type="Proteomes" id="UP000608450"/>
    </source>
</evidence>